<dbReference type="Proteomes" id="UP001597389">
    <property type="component" value="Unassembled WGS sequence"/>
</dbReference>
<sequence>MALCASAVAEEELVDQPGDWENSIDLGFSLSKGNTDNVLLRFGIQTEKKDGPDAYFGSLSYKYGEEESKANEDEILGKATWKHAFSGKNFFGLRVDGRRDAFADIDYRFSLNATYGYYWVDTETTIFSTELGMGLTTEDKGDGNSTYINGLFDQHFEHKFNDNAKVYQDLSFAPRIDHLDDYRIEFELGLETKITETIAFKVSFEDRYESIPAKGKKKNDLKFITGLSYKF</sequence>
<dbReference type="EMBL" id="JBHUJB010000062">
    <property type="protein sequence ID" value="MFD2160037.1"/>
    <property type="molecule type" value="Genomic_DNA"/>
</dbReference>
<proteinExistence type="predicted"/>
<name>A0ABW4ZDZ0_9BACT</name>
<evidence type="ECO:0000313" key="2">
    <source>
        <dbReference type="Proteomes" id="UP001597389"/>
    </source>
</evidence>
<organism evidence="1 2">
    <name type="scientific">Rubritalea tangerina</name>
    <dbReference type="NCBI Taxonomy" id="430798"/>
    <lineage>
        <taxon>Bacteria</taxon>
        <taxon>Pseudomonadati</taxon>
        <taxon>Verrucomicrobiota</taxon>
        <taxon>Verrucomicrobiia</taxon>
        <taxon>Verrucomicrobiales</taxon>
        <taxon>Rubritaleaceae</taxon>
        <taxon>Rubritalea</taxon>
    </lineage>
</organism>
<gene>
    <name evidence="1" type="ORF">ACFSW8_14105</name>
</gene>
<dbReference type="InterPro" id="IPR007433">
    <property type="entry name" value="DUF481"/>
</dbReference>
<protein>
    <submittedName>
        <fullName evidence="1">YdiY family protein</fullName>
    </submittedName>
</protein>
<dbReference type="RefSeq" id="WP_377089117.1">
    <property type="nucleotide sequence ID" value="NZ_JBHSJL010000014.1"/>
</dbReference>
<accession>A0ABW4ZDZ0</accession>
<comment type="caution">
    <text evidence="1">The sequence shown here is derived from an EMBL/GenBank/DDBJ whole genome shotgun (WGS) entry which is preliminary data.</text>
</comment>
<evidence type="ECO:0000313" key="1">
    <source>
        <dbReference type="EMBL" id="MFD2160037.1"/>
    </source>
</evidence>
<reference evidence="2" key="1">
    <citation type="journal article" date="2019" name="Int. J. Syst. Evol. Microbiol.">
        <title>The Global Catalogue of Microorganisms (GCM) 10K type strain sequencing project: providing services to taxonomists for standard genome sequencing and annotation.</title>
        <authorList>
            <consortium name="The Broad Institute Genomics Platform"/>
            <consortium name="The Broad Institute Genome Sequencing Center for Infectious Disease"/>
            <person name="Wu L."/>
            <person name="Ma J."/>
        </authorList>
    </citation>
    <scope>NUCLEOTIDE SEQUENCE [LARGE SCALE GENOMIC DNA]</scope>
    <source>
        <strain evidence="2">CCUG 57942</strain>
    </source>
</reference>
<keyword evidence="2" id="KW-1185">Reference proteome</keyword>
<dbReference type="Pfam" id="PF04338">
    <property type="entry name" value="DUF481"/>
    <property type="match status" value="1"/>
</dbReference>